<evidence type="ECO:0000256" key="2">
    <source>
        <dbReference type="SAM" id="MobiDB-lite"/>
    </source>
</evidence>
<dbReference type="Proteomes" id="UP000383932">
    <property type="component" value="Unassembled WGS sequence"/>
</dbReference>
<accession>A0A5N5QP08</accession>
<dbReference type="InterPro" id="IPR046347">
    <property type="entry name" value="bZIP_sf"/>
</dbReference>
<feature type="domain" description="BZIP" evidence="3">
    <location>
        <begin position="404"/>
        <end position="456"/>
    </location>
</feature>
<dbReference type="Gene3D" id="1.20.5.170">
    <property type="match status" value="1"/>
</dbReference>
<feature type="compositionally biased region" description="Basic and acidic residues" evidence="2">
    <location>
        <begin position="599"/>
        <end position="609"/>
    </location>
</feature>
<evidence type="ECO:0000256" key="1">
    <source>
        <dbReference type="SAM" id="Coils"/>
    </source>
</evidence>
<feature type="compositionally biased region" description="Polar residues" evidence="2">
    <location>
        <begin position="513"/>
        <end position="526"/>
    </location>
</feature>
<dbReference type="AlphaFoldDB" id="A0A5N5QP08"/>
<evidence type="ECO:0000313" key="5">
    <source>
        <dbReference type="Proteomes" id="UP000383932"/>
    </source>
</evidence>
<dbReference type="Pfam" id="PF00170">
    <property type="entry name" value="bZIP_1"/>
    <property type="match status" value="1"/>
</dbReference>
<dbReference type="SUPFAM" id="SSF57959">
    <property type="entry name" value="Leucine zipper domain"/>
    <property type="match status" value="1"/>
</dbReference>
<dbReference type="OrthoDB" id="3248476at2759"/>
<sequence>MESRRSPGSDVEASESDRGAEKANMPEQSVICAGKRVVQECFGGIPSASTGFCTWTQGGTAALDGGWLVSLVLKGLRSSIRFTSNAFLNMTGSSGRGFEPMFGLELGNKFLSRHPSFEPAIDVPRLASSSRPEIIVLVPTGEPRFITPRPTQLLRRVTGADSDHTSLTAFDMDLASAHPTESKHSDPPIAYINVRRREPRPPQPPVDPHQSEDEDEDDSGRDEQSTDATVKQGMSYAINATLHFKRQSHPSFHPRCLCIAYILDDRRSDGVLLNHIQSRFQALLPMLTSPSRTEHTSASVPDSRVYSSGSSRDGNARFARAPSGSGAARNRGSARPAPSSPRDPPERRDSAMTASESSSQDQASQGTQLGTGLPSPGAPYRRPGKHRVGESPSPEEYMALPPEAKKKVDNRLSARRSRAKRKEHVHILTSQIAEQQNTIEMLRIENKQLNDHIANLSRAGYSLHPPPFQPGLVPHPHPSPHLRHVSGSSHIPAHGRHLPPVSHPALPHLVPSPTLSSRGHPPSSSGLVAAAAPPTGPGHVPILGHNVASRSDTSGSGYAAQGHSGPRYDSPGRGTKREVDDDVDDRLRTRVRYASPERMNWDRESEGRRMSQSGHRSPSQSVDYHSRYGSKQRGLSSRSPSPQHSLRWERLPPSLAATRRDTAEEVFDHRTPIQITGQGAFSDRLATLIRVHKRAIITYQNSRRGHMSGREEERMEGVLAAAEAIGKEVEELTEEFHYVGRQDAD</sequence>
<feature type="compositionally biased region" description="Pro residues" evidence="2">
    <location>
        <begin position="467"/>
        <end position="477"/>
    </location>
</feature>
<feature type="region of interest" description="Disordered" evidence="2">
    <location>
        <begin position="290"/>
        <end position="410"/>
    </location>
</feature>
<feature type="region of interest" description="Disordered" evidence="2">
    <location>
        <begin position="196"/>
        <end position="230"/>
    </location>
</feature>
<feature type="region of interest" description="Disordered" evidence="2">
    <location>
        <begin position="467"/>
        <end position="655"/>
    </location>
</feature>
<feature type="compositionally biased region" description="Polar residues" evidence="2">
    <location>
        <begin position="290"/>
        <end position="313"/>
    </location>
</feature>
<feature type="compositionally biased region" description="Polar residues" evidence="2">
    <location>
        <begin position="610"/>
        <end position="623"/>
    </location>
</feature>
<feature type="coiled-coil region" evidence="1">
    <location>
        <begin position="425"/>
        <end position="459"/>
    </location>
</feature>
<evidence type="ECO:0000259" key="3">
    <source>
        <dbReference type="Pfam" id="PF00170"/>
    </source>
</evidence>
<evidence type="ECO:0000313" key="4">
    <source>
        <dbReference type="EMBL" id="KAB5593389.1"/>
    </source>
</evidence>
<organism evidence="4 5">
    <name type="scientific">Ceratobasidium theobromae</name>
    <dbReference type="NCBI Taxonomy" id="1582974"/>
    <lineage>
        <taxon>Eukaryota</taxon>
        <taxon>Fungi</taxon>
        <taxon>Dikarya</taxon>
        <taxon>Basidiomycota</taxon>
        <taxon>Agaricomycotina</taxon>
        <taxon>Agaricomycetes</taxon>
        <taxon>Cantharellales</taxon>
        <taxon>Ceratobasidiaceae</taxon>
        <taxon>Ceratobasidium</taxon>
    </lineage>
</organism>
<reference evidence="4 5" key="1">
    <citation type="journal article" date="2019" name="Fungal Biol. Biotechnol.">
        <title>Draft genome sequence of fastidious pathogen Ceratobasidium theobromae, which causes vascular-streak dieback in Theobroma cacao.</title>
        <authorList>
            <person name="Ali S.S."/>
            <person name="Asman A."/>
            <person name="Shao J."/>
            <person name="Firmansyah A.P."/>
            <person name="Susilo A.W."/>
            <person name="Rosmana A."/>
            <person name="McMahon P."/>
            <person name="Junaid M."/>
            <person name="Guest D."/>
            <person name="Kheng T.Y."/>
            <person name="Meinhardt L.W."/>
            <person name="Bailey B.A."/>
        </authorList>
    </citation>
    <scope>NUCLEOTIDE SEQUENCE [LARGE SCALE GENOMIC DNA]</scope>
    <source>
        <strain evidence="4 5">CT2</strain>
    </source>
</reference>
<keyword evidence="1" id="KW-0175">Coiled coil</keyword>
<dbReference type="InterPro" id="IPR004827">
    <property type="entry name" value="bZIP"/>
</dbReference>
<name>A0A5N5QP08_9AGAM</name>
<gene>
    <name evidence="4" type="ORF">CTheo_3127</name>
</gene>
<feature type="compositionally biased region" description="Polar residues" evidence="2">
    <location>
        <begin position="633"/>
        <end position="644"/>
    </location>
</feature>
<comment type="caution">
    <text evidence="4">The sequence shown here is derived from an EMBL/GenBank/DDBJ whole genome shotgun (WGS) entry which is preliminary data.</text>
</comment>
<dbReference type="GO" id="GO:0003700">
    <property type="term" value="F:DNA-binding transcription factor activity"/>
    <property type="evidence" value="ECO:0007669"/>
    <property type="project" value="InterPro"/>
</dbReference>
<proteinExistence type="predicted"/>
<keyword evidence="5" id="KW-1185">Reference proteome</keyword>
<feature type="compositionally biased region" description="Low complexity" evidence="2">
    <location>
        <begin position="354"/>
        <end position="365"/>
    </location>
</feature>
<dbReference type="EMBL" id="SSOP01000038">
    <property type="protein sequence ID" value="KAB5593389.1"/>
    <property type="molecule type" value="Genomic_DNA"/>
</dbReference>
<feature type="region of interest" description="Disordered" evidence="2">
    <location>
        <begin position="1"/>
        <end position="25"/>
    </location>
</feature>
<feature type="compositionally biased region" description="Low complexity" evidence="2">
    <location>
        <begin position="316"/>
        <end position="337"/>
    </location>
</feature>
<protein>
    <submittedName>
        <fullName evidence="4">BZIP transcription factor</fullName>
    </submittedName>
</protein>